<keyword evidence="1" id="KW-0805">Transcription regulation</keyword>
<dbReference type="PROSITE" id="PS01124">
    <property type="entry name" value="HTH_ARAC_FAMILY_2"/>
    <property type="match status" value="1"/>
</dbReference>
<dbReference type="GO" id="GO:0043565">
    <property type="term" value="F:sequence-specific DNA binding"/>
    <property type="evidence" value="ECO:0007669"/>
    <property type="project" value="InterPro"/>
</dbReference>
<dbReference type="AlphaFoldDB" id="A0A172TDY9"/>
<accession>A0A172TDY9</accession>
<dbReference type="EMBL" id="CP011388">
    <property type="protein sequence ID" value="ANE45265.1"/>
    <property type="molecule type" value="Genomic_DNA"/>
</dbReference>
<dbReference type="PRINTS" id="PR00032">
    <property type="entry name" value="HTHARAC"/>
</dbReference>
<dbReference type="Pfam" id="PF12833">
    <property type="entry name" value="HTH_18"/>
    <property type="match status" value="1"/>
</dbReference>
<evidence type="ECO:0000313" key="5">
    <source>
        <dbReference type="EMBL" id="ANE45265.1"/>
    </source>
</evidence>
<dbReference type="STRING" id="1178515.SY83_01760"/>
<name>A0A172TDY9_9BACL</name>
<dbReference type="InterPro" id="IPR018060">
    <property type="entry name" value="HTH_AraC"/>
</dbReference>
<evidence type="ECO:0000256" key="2">
    <source>
        <dbReference type="ARBA" id="ARBA00023125"/>
    </source>
</evidence>
<evidence type="ECO:0000256" key="3">
    <source>
        <dbReference type="ARBA" id="ARBA00023163"/>
    </source>
</evidence>
<dbReference type="InterPro" id="IPR037923">
    <property type="entry name" value="HTH-like"/>
</dbReference>
<dbReference type="SUPFAM" id="SSF51215">
    <property type="entry name" value="Regulatory protein AraC"/>
    <property type="match status" value="1"/>
</dbReference>
<proteinExistence type="predicted"/>
<dbReference type="Gene3D" id="2.60.120.280">
    <property type="entry name" value="Regulatory protein AraC"/>
    <property type="match status" value="1"/>
</dbReference>
<keyword evidence="3" id="KW-0804">Transcription</keyword>
<dbReference type="InterPro" id="IPR018062">
    <property type="entry name" value="HTH_AraC-typ_CS"/>
</dbReference>
<dbReference type="InterPro" id="IPR003313">
    <property type="entry name" value="AraC-bd"/>
</dbReference>
<dbReference type="SMART" id="SM00342">
    <property type="entry name" value="HTH_ARAC"/>
    <property type="match status" value="1"/>
</dbReference>
<evidence type="ECO:0000259" key="4">
    <source>
        <dbReference type="PROSITE" id="PS01124"/>
    </source>
</evidence>
<dbReference type="InterPro" id="IPR020449">
    <property type="entry name" value="Tscrpt_reg_AraC-type_HTH"/>
</dbReference>
<dbReference type="InterPro" id="IPR009057">
    <property type="entry name" value="Homeodomain-like_sf"/>
</dbReference>
<dbReference type="Gene3D" id="1.10.10.60">
    <property type="entry name" value="Homeodomain-like"/>
    <property type="match status" value="2"/>
</dbReference>
<evidence type="ECO:0000256" key="1">
    <source>
        <dbReference type="ARBA" id="ARBA00023015"/>
    </source>
</evidence>
<dbReference type="Pfam" id="PF02311">
    <property type="entry name" value="AraC_binding"/>
    <property type="match status" value="1"/>
</dbReference>
<feature type="domain" description="HTH araC/xylS-type" evidence="4">
    <location>
        <begin position="185"/>
        <end position="283"/>
    </location>
</feature>
<dbReference type="SUPFAM" id="SSF46689">
    <property type="entry name" value="Homeodomain-like"/>
    <property type="match status" value="2"/>
</dbReference>
<evidence type="ECO:0000313" key="6">
    <source>
        <dbReference type="Proteomes" id="UP000076927"/>
    </source>
</evidence>
<gene>
    <name evidence="5" type="ORF">SY83_01760</name>
</gene>
<keyword evidence="6" id="KW-1185">Reference proteome</keyword>
<dbReference type="PATRIC" id="fig|1178515.4.peg.329"/>
<dbReference type="Proteomes" id="UP000076927">
    <property type="component" value="Chromosome"/>
</dbReference>
<organism evidence="5 6">
    <name type="scientific">Paenibacillus swuensis</name>
    <dbReference type="NCBI Taxonomy" id="1178515"/>
    <lineage>
        <taxon>Bacteria</taxon>
        <taxon>Bacillati</taxon>
        <taxon>Bacillota</taxon>
        <taxon>Bacilli</taxon>
        <taxon>Bacillales</taxon>
        <taxon>Paenibacillaceae</taxon>
        <taxon>Paenibacillus</taxon>
    </lineage>
</organism>
<dbReference type="GO" id="GO:0003700">
    <property type="term" value="F:DNA-binding transcription factor activity"/>
    <property type="evidence" value="ECO:0007669"/>
    <property type="project" value="InterPro"/>
</dbReference>
<dbReference type="PANTHER" id="PTHR43280:SF2">
    <property type="entry name" value="HTH-TYPE TRANSCRIPTIONAL REGULATOR EXSA"/>
    <property type="match status" value="1"/>
</dbReference>
<dbReference type="PROSITE" id="PS00041">
    <property type="entry name" value="HTH_ARAC_FAMILY_1"/>
    <property type="match status" value="1"/>
</dbReference>
<dbReference type="PANTHER" id="PTHR43280">
    <property type="entry name" value="ARAC-FAMILY TRANSCRIPTIONAL REGULATOR"/>
    <property type="match status" value="1"/>
</dbReference>
<protein>
    <recommendedName>
        <fullName evidence="4">HTH araC/xylS-type domain-containing protein</fullName>
    </recommendedName>
</protein>
<sequence>MLVKDYQSFSFRTEDSPFMTLDSIGWSSVDGVEYSFDGRLRPDQGHVIFQYTLSGEGRIEIGEQVYRLPKGTAFFVQVPGEHRYYYEQTSEPWEFLWLNVKGADAQMFWDRIQQRYQGELVELHPQSQPIQALWDMYRRIQNEQARDKHNLSVMVYNWILLFLGTHAEDHPYHAPVQDSNLRIIEQAQQYMKNHLSESVSLDDIAEHCGTNKYQLCRIFQKTVQVTPLDYMTKRRIEAAAYALRNTNKPVSQISEENGFGSVSYFGKRFREQVGLSPTGYREQSIPYPTSRLYVD</sequence>
<dbReference type="KEGG" id="pswu:SY83_01760"/>
<keyword evidence="2" id="KW-0238">DNA-binding</keyword>
<reference evidence="5 6" key="1">
    <citation type="submission" date="2015-01" db="EMBL/GenBank/DDBJ databases">
        <title>Paenibacillus swuensis/DY6/whole genome sequencing.</title>
        <authorList>
            <person name="Kim M.K."/>
            <person name="Srinivasan S."/>
            <person name="Lee J.-J."/>
        </authorList>
    </citation>
    <scope>NUCLEOTIDE SEQUENCE [LARGE SCALE GENOMIC DNA]</scope>
    <source>
        <strain evidence="5 6">DY6</strain>
    </source>
</reference>